<reference evidence="1" key="1">
    <citation type="submission" date="2018-01" db="EMBL/GenBank/DDBJ databases">
        <authorList>
            <person name="Krukenberg V."/>
        </authorList>
    </citation>
    <scope>NUCLEOTIDE SEQUENCE</scope>
    <source>
        <strain evidence="1">E20ANME2</strain>
    </source>
</reference>
<organism evidence="1 2">
    <name type="scientific">Candidatus Methanogaster sp</name>
    <dbReference type="NCBI Taxonomy" id="3386292"/>
    <lineage>
        <taxon>Archaea</taxon>
        <taxon>Methanobacteriati</taxon>
        <taxon>Methanobacteriota</taxon>
        <taxon>Stenosarchaea group</taxon>
        <taxon>Methanomicrobia</taxon>
        <taxon>Methanosarcinales</taxon>
        <taxon>ANME-2 cluster</taxon>
        <taxon>Candidatus Methanogasteraceae</taxon>
        <taxon>Candidatus Methanogaster</taxon>
    </lineage>
</organism>
<name>A0AC61L3H4_9EURY</name>
<proteinExistence type="predicted"/>
<dbReference type="EMBL" id="PQXF01000010">
    <property type="protein sequence ID" value="PXF60914.1"/>
    <property type="molecule type" value="Genomic_DNA"/>
</dbReference>
<dbReference type="Proteomes" id="UP000248329">
    <property type="component" value="Unassembled WGS sequence"/>
</dbReference>
<accession>A0AC61L3H4</accession>
<comment type="caution">
    <text evidence="1">The sequence shown here is derived from an EMBL/GenBank/DDBJ whole genome shotgun (WGS) entry which is preliminary data.</text>
</comment>
<gene>
    <name evidence="1" type="ORF">C4B59_07040</name>
</gene>
<sequence length="188" mass="21097">MYCKECGTEITEKREVCPNCGTTLKNKKSIGKTFVKGFFYSIVILFGLMMIGAFMSGVNEGISKDATTPPSMTVEEIKSRALAIPYDDLMRNNDNYIGEIIYSRGEILQVSERRTNNYVLRVATKQSTYGYHEDIIWVNYKGNRLLEGDIIDIWGESKGLETYSAVLGNQVTIPEIDSLHVELVTKAG</sequence>
<protein>
    <submittedName>
        <fullName evidence="1">Uncharacterized protein</fullName>
    </submittedName>
</protein>
<evidence type="ECO:0000313" key="2">
    <source>
        <dbReference type="Proteomes" id="UP000248329"/>
    </source>
</evidence>
<evidence type="ECO:0000313" key="1">
    <source>
        <dbReference type="EMBL" id="PXF60914.1"/>
    </source>
</evidence>